<protein>
    <submittedName>
        <fullName evidence="1">Uncharacterized protein</fullName>
    </submittedName>
</protein>
<dbReference type="EMBL" id="AYZM01000112">
    <property type="protein sequence ID" value="KRN21517.1"/>
    <property type="molecule type" value="Genomic_DNA"/>
</dbReference>
<dbReference type="PATRIC" id="fig|1423804.4.peg.1112"/>
<evidence type="ECO:0000313" key="1">
    <source>
        <dbReference type="EMBL" id="KRN21517.1"/>
    </source>
</evidence>
<dbReference type="RefSeq" id="WP_054736444.1">
    <property type="nucleotide sequence ID" value="NZ_AYZM01000112.1"/>
</dbReference>
<comment type="caution">
    <text evidence="1">The sequence shown here is derived from an EMBL/GenBank/DDBJ whole genome shotgun (WGS) entry which is preliminary data.</text>
</comment>
<sequence>MDTQLTPVLQEFLQSGISLGGSTRYSPQIYLLMTWIQNEPQTQFSTFVIKKQLVRRLGENTIPDTRISDILNNLVKANLLNQTSDHLNLHSVQKRQIRLSKMEDIYTITDLGQQTLTFIRTHAVTYHPIKLDPALIDEYLILVDAIYHLNTSKLTEQSGQNLSTAFARLVDIHDQIISGMRKLRSELNGLLARLDQVNDPTNITELIHRLNTEAIPSFERMLSVHKKLYTFQSTQGPIDYITAIVDSGKNDLANLNLSQRYSSTQQRLLNQQSVEAALKRLNRDLDSSSTISANNPQSIYRLNEAINNSRLKIIAHQQITATLSANRESLSATIDDLLDKIERLVLDLRPSPHLAYDREENLGDLTTQPQLPAVIYKPANRPTMAAISPHPFGQREPIDFAHDAKIQEEFQSLLLNNLTLPLDHNLELRFPETRDLLLKIFSTTTPQFAKQSLSLLRFHNLLLTHSEPLPQITPIQIHLVNENFHIELPTGAIYYFQKEEIK</sequence>
<evidence type="ECO:0000313" key="2">
    <source>
        <dbReference type="Proteomes" id="UP000051442"/>
    </source>
</evidence>
<dbReference type="STRING" id="1423804.FD14_GL001035"/>
<dbReference type="Proteomes" id="UP000051442">
    <property type="component" value="Unassembled WGS sequence"/>
</dbReference>
<dbReference type="OrthoDB" id="2319229at2"/>
<gene>
    <name evidence="1" type="ORF">FD14_GL001035</name>
</gene>
<reference evidence="1 2" key="1">
    <citation type="journal article" date="2015" name="Genome Announc.">
        <title>Expanding the biotechnology potential of lactobacilli through comparative genomics of 213 strains and associated genera.</title>
        <authorList>
            <person name="Sun Z."/>
            <person name="Harris H.M."/>
            <person name="McCann A."/>
            <person name="Guo C."/>
            <person name="Argimon S."/>
            <person name="Zhang W."/>
            <person name="Yang X."/>
            <person name="Jeffery I.B."/>
            <person name="Cooney J.C."/>
            <person name="Kagawa T.F."/>
            <person name="Liu W."/>
            <person name="Song Y."/>
            <person name="Salvetti E."/>
            <person name="Wrobel A."/>
            <person name="Rasinkangas P."/>
            <person name="Parkhill J."/>
            <person name="Rea M.C."/>
            <person name="O'Sullivan O."/>
            <person name="Ritari J."/>
            <person name="Douillard F.P."/>
            <person name="Paul Ross R."/>
            <person name="Yang R."/>
            <person name="Briner A.E."/>
            <person name="Felis G.E."/>
            <person name="de Vos W.M."/>
            <person name="Barrangou R."/>
            <person name="Klaenhammer T.R."/>
            <person name="Caufield P.W."/>
            <person name="Cui Y."/>
            <person name="Zhang H."/>
            <person name="O'Toole P.W."/>
        </authorList>
    </citation>
    <scope>NUCLEOTIDE SEQUENCE [LARGE SCALE GENOMIC DNA]</scope>
    <source>
        <strain evidence="1 2">DSM 23365</strain>
    </source>
</reference>
<name>A0A0R2F9H9_9LACO</name>
<proteinExistence type="predicted"/>
<keyword evidence="2" id="KW-1185">Reference proteome</keyword>
<accession>A0A0R2F9H9</accession>
<dbReference type="AlphaFoldDB" id="A0A0R2F9H9"/>
<organism evidence="1 2">
    <name type="scientific">Secundilactobacillus similis DSM 23365 = JCM 2765</name>
    <dbReference type="NCBI Taxonomy" id="1423804"/>
    <lineage>
        <taxon>Bacteria</taxon>
        <taxon>Bacillati</taxon>
        <taxon>Bacillota</taxon>
        <taxon>Bacilli</taxon>
        <taxon>Lactobacillales</taxon>
        <taxon>Lactobacillaceae</taxon>
        <taxon>Secundilactobacillus</taxon>
    </lineage>
</organism>